<keyword evidence="4" id="KW-0479">Metal-binding</keyword>
<name>A0A2A2K603_9BILA</name>
<evidence type="ECO:0000313" key="12">
    <source>
        <dbReference type="Proteomes" id="UP000218231"/>
    </source>
</evidence>
<keyword evidence="8" id="KW-0732">Signal</keyword>
<dbReference type="GO" id="GO:0016020">
    <property type="term" value="C:membrane"/>
    <property type="evidence" value="ECO:0007669"/>
    <property type="project" value="TreeGrafter"/>
</dbReference>
<dbReference type="GO" id="GO:0008270">
    <property type="term" value="F:zinc ion binding"/>
    <property type="evidence" value="ECO:0007669"/>
    <property type="project" value="InterPro"/>
</dbReference>
<feature type="signal peptide" evidence="8">
    <location>
        <begin position="1"/>
        <end position="21"/>
    </location>
</feature>
<evidence type="ECO:0000256" key="8">
    <source>
        <dbReference type="SAM" id="SignalP"/>
    </source>
</evidence>
<keyword evidence="12" id="KW-1185">Reference proteome</keyword>
<dbReference type="OrthoDB" id="8182982at2759"/>
<organism evidence="11 12">
    <name type="scientific">Diploscapter pachys</name>
    <dbReference type="NCBI Taxonomy" id="2018661"/>
    <lineage>
        <taxon>Eukaryota</taxon>
        <taxon>Metazoa</taxon>
        <taxon>Ecdysozoa</taxon>
        <taxon>Nematoda</taxon>
        <taxon>Chromadorea</taxon>
        <taxon>Rhabditida</taxon>
        <taxon>Rhabditina</taxon>
        <taxon>Rhabditomorpha</taxon>
        <taxon>Rhabditoidea</taxon>
        <taxon>Rhabditidae</taxon>
        <taxon>Diploscapter</taxon>
    </lineage>
</organism>
<evidence type="ECO:0000256" key="4">
    <source>
        <dbReference type="ARBA" id="ARBA00022723"/>
    </source>
</evidence>
<keyword evidence="5" id="KW-0378">Hydrolase</keyword>
<dbReference type="InterPro" id="IPR042097">
    <property type="entry name" value="Aminopeptidase_N-like_N_sf"/>
</dbReference>
<dbReference type="InterPro" id="IPR001930">
    <property type="entry name" value="Peptidase_M1"/>
</dbReference>
<dbReference type="InterPro" id="IPR045357">
    <property type="entry name" value="Aminopeptidase_N-like_N"/>
</dbReference>
<dbReference type="PRINTS" id="PR00756">
    <property type="entry name" value="ALADIPTASE"/>
</dbReference>
<dbReference type="InterPro" id="IPR014782">
    <property type="entry name" value="Peptidase_M1_dom"/>
</dbReference>
<dbReference type="SUPFAM" id="SSF55486">
    <property type="entry name" value="Metalloproteases ('zincins'), catalytic domain"/>
    <property type="match status" value="1"/>
</dbReference>
<comment type="caution">
    <text evidence="11">The sequence shown here is derived from an EMBL/GenBank/DDBJ whole genome shotgun (WGS) entry which is preliminary data.</text>
</comment>
<evidence type="ECO:0000256" key="3">
    <source>
        <dbReference type="ARBA" id="ARBA00022670"/>
    </source>
</evidence>
<keyword evidence="3" id="KW-0645">Protease</keyword>
<sequence length="662" mass="75296">MIIQITLSLWLFFLLPHSSLCHPAIRAHSYDLSFRLPLPDDKFNAAMVLHFSILAPISNFTLDISPTLTDFQNVTLVTLSNPPLSMQKPVIETSNTSMRFSVPQYTFPVSEYILTIASYTGQITTTAKQGIFRPTENSPLILTHLQPAFARTVFPCFDHPSSKAVFRVSLLHPTTSVSVSNTITSDVQLVDPHWQRTVFASSPLLPTYLLAFAILPDSYHQISRQTSFGVTVRVHSNSLDKTRPVLDAAVLSFEALAALIQIELPLNKIDIIITPNYEGMMENWALVIMSEKYTEETNRAQLIYAIAHELAHHWIGNRVTVNNWQHICLQEDLTDVLAMKVVEKIVSRQEYEALRLSQYVEIQLAEQFISPNHSLMMPQEIDQHIRSTKKITQPFQMNTHCYLKGVTMLESIESLVGESFFLSVIRNIVATRQWFDLDVFAEYFTDVIIENTQLKEIILFWFNQPGFPSIYVNESRPIASITQSVPLWPLPLHSQQYLPLVLFSQTVSFPLPYHPFIVNANFSSFYRVNYDPSTWNAIFDHMALDLEQFTPTGRAQLVNDFCYFAAHNEVPNADRIRSKVFDIVYSAPASFELCDFSLYWCLNSTPSPTSSALLPSLLRSLAVQFSSFVGSHTPDSSYACRSGHMMYNLNMLCLKIFNVKCL</sequence>
<dbReference type="GO" id="GO:0070006">
    <property type="term" value="F:metalloaminopeptidase activity"/>
    <property type="evidence" value="ECO:0007669"/>
    <property type="project" value="TreeGrafter"/>
</dbReference>
<evidence type="ECO:0000259" key="10">
    <source>
        <dbReference type="Pfam" id="PF17900"/>
    </source>
</evidence>
<evidence type="ECO:0000256" key="5">
    <source>
        <dbReference type="ARBA" id="ARBA00022801"/>
    </source>
</evidence>
<dbReference type="Gene3D" id="1.10.390.10">
    <property type="entry name" value="Neutral Protease Domain 2"/>
    <property type="match status" value="1"/>
</dbReference>
<evidence type="ECO:0000256" key="2">
    <source>
        <dbReference type="ARBA" id="ARBA00010136"/>
    </source>
</evidence>
<reference evidence="11 12" key="1">
    <citation type="journal article" date="2017" name="Curr. Biol.">
        <title>Genome architecture and evolution of a unichromosomal asexual nematode.</title>
        <authorList>
            <person name="Fradin H."/>
            <person name="Zegar C."/>
            <person name="Gutwein M."/>
            <person name="Lucas J."/>
            <person name="Kovtun M."/>
            <person name="Corcoran D."/>
            <person name="Baugh L.R."/>
            <person name="Kiontke K."/>
            <person name="Gunsalus K."/>
            <person name="Fitch D.H."/>
            <person name="Piano F."/>
        </authorList>
    </citation>
    <scope>NUCLEOTIDE SEQUENCE [LARGE SCALE GENOMIC DNA]</scope>
    <source>
        <strain evidence="11">PF1309</strain>
    </source>
</reference>
<comment type="similarity">
    <text evidence="2">Belongs to the peptidase M1 family.</text>
</comment>
<feature type="domain" description="Aminopeptidase N-like N-terminal" evidence="10">
    <location>
        <begin position="28"/>
        <end position="209"/>
    </location>
</feature>
<dbReference type="GO" id="GO:0042277">
    <property type="term" value="F:peptide binding"/>
    <property type="evidence" value="ECO:0007669"/>
    <property type="project" value="TreeGrafter"/>
</dbReference>
<feature type="chain" id="PRO_5013127375" evidence="8">
    <location>
        <begin position="22"/>
        <end position="662"/>
    </location>
</feature>
<dbReference type="Pfam" id="PF01433">
    <property type="entry name" value="Peptidase_M1"/>
    <property type="match status" value="1"/>
</dbReference>
<dbReference type="GO" id="GO:0043171">
    <property type="term" value="P:peptide catabolic process"/>
    <property type="evidence" value="ECO:0007669"/>
    <property type="project" value="TreeGrafter"/>
</dbReference>
<evidence type="ECO:0000256" key="6">
    <source>
        <dbReference type="ARBA" id="ARBA00022833"/>
    </source>
</evidence>
<evidence type="ECO:0000256" key="1">
    <source>
        <dbReference type="ARBA" id="ARBA00001947"/>
    </source>
</evidence>
<protein>
    <submittedName>
        <fullName evidence="11">Uncharacterized protein</fullName>
    </submittedName>
</protein>
<evidence type="ECO:0000256" key="7">
    <source>
        <dbReference type="ARBA" id="ARBA00023049"/>
    </source>
</evidence>
<dbReference type="EMBL" id="LIAE01009545">
    <property type="protein sequence ID" value="PAV69330.1"/>
    <property type="molecule type" value="Genomic_DNA"/>
</dbReference>
<evidence type="ECO:0000313" key="11">
    <source>
        <dbReference type="EMBL" id="PAV69330.1"/>
    </source>
</evidence>
<comment type="cofactor">
    <cofactor evidence="1">
        <name>Zn(2+)</name>
        <dbReference type="ChEBI" id="CHEBI:29105"/>
    </cofactor>
</comment>
<dbReference type="Proteomes" id="UP000218231">
    <property type="component" value="Unassembled WGS sequence"/>
</dbReference>
<dbReference type="GO" id="GO:0005737">
    <property type="term" value="C:cytoplasm"/>
    <property type="evidence" value="ECO:0007669"/>
    <property type="project" value="TreeGrafter"/>
</dbReference>
<proteinExistence type="inferred from homology"/>
<dbReference type="AlphaFoldDB" id="A0A2A2K603"/>
<dbReference type="STRING" id="2018661.A0A2A2K603"/>
<dbReference type="Pfam" id="PF17900">
    <property type="entry name" value="Peptidase_M1_N"/>
    <property type="match status" value="1"/>
</dbReference>
<keyword evidence="6" id="KW-0862">Zinc</keyword>
<dbReference type="InterPro" id="IPR027268">
    <property type="entry name" value="Peptidase_M4/M1_CTD_sf"/>
</dbReference>
<dbReference type="PANTHER" id="PTHR11533">
    <property type="entry name" value="PROTEASE M1 ZINC METALLOPROTEASE"/>
    <property type="match status" value="1"/>
</dbReference>
<dbReference type="SUPFAM" id="SSF63737">
    <property type="entry name" value="Leukotriene A4 hydrolase N-terminal domain"/>
    <property type="match status" value="1"/>
</dbReference>
<evidence type="ECO:0000259" key="9">
    <source>
        <dbReference type="Pfam" id="PF01433"/>
    </source>
</evidence>
<dbReference type="GO" id="GO:0005615">
    <property type="term" value="C:extracellular space"/>
    <property type="evidence" value="ECO:0007669"/>
    <property type="project" value="TreeGrafter"/>
</dbReference>
<dbReference type="GO" id="GO:0006508">
    <property type="term" value="P:proteolysis"/>
    <property type="evidence" value="ECO:0007669"/>
    <property type="project" value="UniProtKB-KW"/>
</dbReference>
<feature type="domain" description="Peptidase M1 membrane alanine aminopeptidase" evidence="9">
    <location>
        <begin position="246"/>
        <end position="430"/>
    </location>
</feature>
<dbReference type="Gene3D" id="2.60.40.1730">
    <property type="entry name" value="tricorn interacting facor f3 domain"/>
    <property type="match status" value="1"/>
</dbReference>
<accession>A0A2A2K603</accession>
<gene>
    <name evidence="11" type="ORF">WR25_27303</name>
</gene>
<keyword evidence="7" id="KW-0482">Metalloprotease</keyword>
<dbReference type="InterPro" id="IPR050344">
    <property type="entry name" value="Peptidase_M1_aminopeptidases"/>
</dbReference>
<dbReference type="PANTHER" id="PTHR11533:SF257">
    <property type="entry name" value="PEPTIDASE_M1 DOMAIN-CONTAINING PROTEIN"/>
    <property type="match status" value="1"/>
</dbReference>